<reference evidence="3 4" key="1">
    <citation type="submission" date="2024-11" db="EMBL/GenBank/DDBJ databases">
        <title>Chromosome-level genome assembly of Eucalyptus globulus Labill. provides insights into its genome evolution.</title>
        <authorList>
            <person name="Li X."/>
        </authorList>
    </citation>
    <scope>NUCLEOTIDE SEQUENCE [LARGE SCALE GENOMIC DNA]</scope>
    <source>
        <strain evidence="3">CL2024</strain>
        <tissue evidence="3">Fresh tender leaves</tissue>
    </source>
</reference>
<feature type="chain" id="PRO_5044753380" evidence="2">
    <location>
        <begin position="40"/>
        <end position="108"/>
    </location>
</feature>
<feature type="region of interest" description="Disordered" evidence="1">
    <location>
        <begin position="39"/>
        <end position="108"/>
    </location>
</feature>
<gene>
    <name evidence="3" type="ORF">ACJRO7_002226</name>
</gene>
<dbReference type="AlphaFoldDB" id="A0ABD3LTM7"/>
<dbReference type="PANTHER" id="PTHR34545:SF8">
    <property type="entry name" value="CLAVATA3_ESR (CLE)-RELATED PROTEIN 21"/>
    <property type="match status" value="1"/>
</dbReference>
<sequence>MECVSSNSKKLGGSRTRRRKLPLACWPLLFLLLLHSSETTSSSAHDARRHGRPKRSESRSVNAVPQTTMRKNGVESRAGGHARKDDADRIFRAQERRVHTGPNPLHNR</sequence>
<accession>A0ABD3LTM7</accession>
<protein>
    <submittedName>
        <fullName evidence="3">Uncharacterized protein</fullName>
    </submittedName>
</protein>
<dbReference type="Proteomes" id="UP001634007">
    <property type="component" value="Unassembled WGS sequence"/>
</dbReference>
<dbReference type="PANTHER" id="PTHR34545">
    <property type="entry name" value="CLAVATA3/ESR (CLE)-RELATED PROTEIN 22"/>
    <property type="match status" value="1"/>
</dbReference>
<evidence type="ECO:0000313" key="4">
    <source>
        <dbReference type="Proteomes" id="UP001634007"/>
    </source>
</evidence>
<evidence type="ECO:0000256" key="2">
    <source>
        <dbReference type="SAM" id="SignalP"/>
    </source>
</evidence>
<evidence type="ECO:0000256" key="1">
    <source>
        <dbReference type="SAM" id="MobiDB-lite"/>
    </source>
</evidence>
<dbReference type="InterPro" id="IPR033249">
    <property type="entry name" value="CLE_plant"/>
</dbReference>
<evidence type="ECO:0000313" key="3">
    <source>
        <dbReference type="EMBL" id="KAL3755120.1"/>
    </source>
</evidence>
<feature type="signal peptide" evidence="2">
    <location>
        <begin position="1"/>
        <end position="39"/>
    </location>
</feature>
<proteinExistence type="predicted"/>
<keyword evidence="4" id="KW-1185">Reference proteome</keyword>
<dbReference type="EMBL" id="JBJKBG010000001">
    <property type="protein sequence ID" value="KAL3755120.1"/>
    <property type="molecule type" value="Genomic_DNA"/>
</dbReference>
<feature type="compositionally biased region" description="Polar residues" evidence="1">
    <location>
        <begin position="59"/>
        <end position="70"/>
    </location>
</feature>
<comment type="caution">
    <text evidence="3">The sequence shown here is derived from an EMBL/GenBank/DDBJ whole genome shotgun (WGS) entry which is preliminary data.</text>
</comment>
<name>A0ABD3LTM7_EUCGL</name>
<feature type="compositionally biased region" description="Basic and acidic residues" evidence="1">
    <location>
        <begin position="82"/>
        <end position="98"/>
    </location>
</feature>
<organism evidence="3 4">
    <name type="scientific">Eucalyptus globulus</name>
    <name type="common">Tasmanian blue gum</name>
    <dbReference type="NCBI Taxonomy" id="34317"/>
    <lineage>
        <taxon>Eukaryota</taxon>
        <taxon>Viridiplantae</taxon>
        <taxon>Streptophyta</taxon>
        <taxon>Embryophyta</taxon>
        <taxon>Tracheophyta</taxon>
        <taxon>Spermatophyta</taxon>
        <taxon>Magnoliopsida</taxon>
        <taxon>eudicotyledons</taxon>
        <taxon>Gunneridae</taxon>
        <taxon>Pentapetalae</taxon>
        <taxon>rosids</taxon>
        <taxon>malvids</taxon>
        <taxon>Myrtales</taxon>
        <taxon>Myrtaceae</taxon>
        <taxon>Myrtoideae</taxon>
        <taxon>Eucalypteae</taxon>
        <taxon>Eucalyptus</taxon>
    </lineage>
</organism>
<keyword evidence="2" id="KW-0732">Signal</keyword>